<dbReference type="Gene3D" id="2.130.10.10">
    <property type="entry name" value="YVTN repeat-like/Quinoprotein amine dehydrogenase"/>
    <property type="match status" value="2"/>
</dbReference>
<keyword evidence="2" id="KW-1185">Reference proteome</keyword>
<comment type="caution">
    <text evidence="1">The sequence shown here is derived from an EMBL/GenBank/DDBJ whole genome shotgun (WGS) entry which is preliminary data.</text>
</comment>
<dbReference type="SUPFAM" id="SSF110296">
    <property type="entry name" value="Oligoxyloglucan reducing end-specific cellobiohydrolase"/>
    <property type="match status" value="1"/>
</dbReference>
<protein>
    <submittedName>
        <fullName evidence="1">WD40/YVTN/BNR-like repeat-containing protein</fullName>
    </submittedName>
</protein>
<evidence type="ECO:0000313" key="1">
    <source>
        <dbReference type="EMBL" id="MFC5863045.1"/>
    </source>
</evidence>
<dbReference type="Proteomes" id="UP001596091">
    <property type="component" value="Unassembled WGS sequence"/>
</dbReference>
<gene>
    <name evidence="1" type="ORF">ACFPT7_12135</name>
</gene>
<dbReference type="PANTHER" id="PTHR47199">
    <property type="entry name" value="PHOTOSYSTEM II STABILITY/ASSEMBLY FACTOR HCF136, CHLOROPLASTIC"/>
    <property type="match status" value="1"/>
</dbReference>
<organism evidence="1 2">
    <name type="scientific">Acidicapsa dinghuensis</name>
    <dbReference type="NCBI Taxonomy" id="2218256"/>
    <lineage>
        <taxon>Bacteria</taxon>
        <taxon>Pseudomonadati</taxon>
        <taxon>Acidobacteriota</taxon>
        <taxon>Terriglobia</taxon>
        <taxon>Terriglobales</taxon>
        <taxon>Acidobacteriaceae</taxon>
        <taxon>Acidicapsa</taxon>
    </lineage>
</organism>
<dbReference type="PANTHER" id="PTHR47199:SF2">
    <property type="entry name" value="PHOTOSYSTEM II STABILITY_ASSEMBLY FACTOR HCF136, CHLOROPLASTIC"/>
    <property type="match status" value="1"/>
</dbReference>
<reference evidence="2" key="1">
    <citation type="journal article" date="2019" name="Int. J. Syst. Evol. Microbiol.">
        <title>The Global Catalogue of Microorganisms (GCM) 10K type strain sequencing project: providing services to taxonomists for standard genome sequencing and annotation.</title>
        <authorList>
            <consortium name="The Broad Institute Genomics Platform"/>
            <consortium name="The Broad Institute Genome Sequencing Center for Infectious Disease"/>
            <person name="Wu L."/>
            <person name="Ma J."/>
        </authorList>
    </citation>
    <scope>NUCLEOTIDE SEQUENCE [LARGE SCALE GENOMIC DNA]</scope>
    <source>
        <strain evidence="2">JCM 4087</strain>
    </source>
</reference>
<dbReference type="RefSeq" id="WP_263339354.1">
    <property type="nucleotide sequence ID" value="NZ_JAGSYH010000005.1"/>
</dbReference>
<dbReference type="InterPro" id="IPR015943">
    <property type="entry name" value="WD40/YVTN_repeat-like_dom_sf"/>
</dbReference>
<dbReference type="EMBL" id="JBHSPH010000003">
    <property type="protein sequence ID" value="MFC5863045.1"/>
    <property type="molecule type" value="Genomic_DNA"/>
</dbReference>
<sequence length="347" mass="36781">MRSTEGSPATSVPFRWVMQESGTTASLRGIDSVDGKVAWASGSGGTVLRTTDGGEHWMRCATPDADKDGATLDFRGVQAWDAQNAVVMASGPGDKSRLYKTSDGCTSWTLALKAQEKESFWDVVAFQRGDFGFATGDAHTGELIGDPVRGRFETHVMLLGHGWFDTSAGCLSRSNLGAFAASNSSVFVFGNQRYVLAAGGKSGAYVLLSPLLIGNSDSGPCKSVAVPIAGANDSSGVFSVFFRDFKHGMIVGGDYQKPAETKGTAATTADTGNHWTASKKMPHGFRSAVQWSADLKAWITVGTNGSDISHDDGKTWQPVDDGNWNALSLPFVVGPKGRIARLRVADR</sequence>
<accession>A0ABW1EFY4</accession>
<evidence type="ECO:0000313" key="2">
    <source>
        <dbReference type="Proteomes" id="UP001596091"/>
    </source>
</evidence>
<name>A0ABW1EFY4_9BACT</name>
<proteinExistence type="predicted"/>